<accession>A0ABW3J492</accession>
<reference evidence="9" key="1">
    <citation type="journal article" date="2019" name="Int. J. Syst. Evol. Microbiol.">
        <title>The Global Catalogue of Microorganisms (GCM) 10K type strain sequencing project: providing services to taxonomists for standard genome sequencing and annotation.</title>
        <authorList>
            <consortium name="The Broad Institute Genomics Platform"/>
            <consortium name="The Broad Institute Genome Sequencing Center for Infectious Disease"/>
            <person name="Wu L."/>
            <person name="Ma J."/>
        </authorList>
    </citation>
    <scope>NUCLEOTIDE SEQUENCE [LARGE SCALE GENOMIC DNA]</scope>
    <source>
        <strain evidence="9">CECT 7649</strain>
    </source>
</reference>
<comment type="catalytic activity">
    <reaction evidence="1">
        <text>ATP + protein L-histidine = ADP + protein N-phospho-L-histidine.</text>
        <dbReference type="EC" id="2.7.13.3"/>
    </reaction>
</comment>
<dbReference type="Proteomes" id="UP001597051">
    <property type="component" value="Unassembled WGS sequence"/>
</dbReference>
<keyword evidence="5" id="KW-0902">Two-component regulatory system</keyword>
<keyword evidence="9" id="KW-1185">Reference proteome</keyword>
<evidence type="ECO:0000256" key="3">
    <source>
        <dbReference type="ARBA" id="ARBA00022679"/>
    </source>
</evidence>
<protein>
    <recommendedName>
        <fullName evidence="2">histidine kinase</fullName>
        <ecNumber evidence="2">2.7.13.3</ecNumber>
    </recommendedName>
</protein>
<feature type="domain" description="Histidine kinase" evidence="7">
    <location>
        <begin position="504"/>
        <end position="591"/>
    </location>
</feature>
<evidence type="ECO:0000256" key="4">
    <source>
        <dbReference type="ARBA" id="ARBA00022777"/>
    </source>
</evidence>
<evidence type="ECO:0000313" key="8">
    <source>
        <dbReference type="EMBL" id="MFD0985257.1"/>
    </source>
</evidence>
<dbReference type="InterPro" id="IPR005467">
    <property type="entry name" value="His_kinase_dom"/>
</dbReference>
<dbReference type="PANTHER" id="PTHR24421:SF10">
    <property type="entry name" value="NITRATE_NITRITE SENSOR PROTEIN NARQ"/>
    <property type="match status" value="1"/>
</dbReference>
<dbReference type="RefSeq" id="WP_379758001.1">
    <property type="nucleotide sequence ID" value="NZ_JBHSYB010000028.1"/>
</dbReference>
<dbReference type="InterPro" id="IPR011623">
    <property type="entry name" value="7TMR_DISM_rcpt_extracell_dom1"/>
</dbReference>
<dbReference type="EMBL" id="JBHTIZ010000045">
    <property type="protein sequence ID" value="MFD0985257.1"/>
    <property type="molecule type" value="Genomic_DNA"/>
</dbReference>
<dbReference type="InterPro" id="IPR003594">
    <property type="entry name" value="HATPase_dom"/>
</dbReference>
<keyword evidence="3" id="KW-0808">Transferase</keyword>
<dbReference type="CDD" id="cd16917">
    <property type="entry name" value="HATPase_UhpB-NarQ-NarX-like"/>
    <property type="match status" value="1"/>
</dbReference>
<keyword evidence="4" id="KW-0418">Kinase</keyword>
<dbReference type="SUPFAM" id="SSF55874">
    <property type="entry name" value="ATPase domain of HSP90 chaperone/DNA topoisomerase II/histidine kinase"/>
    <property type="match status" value="1"/>
</dbReference>
<evidence type="ECO:0000256" key="6">
    <source>
        <dbReference type="SAM" id="Phobius"/>
    </source>
</evidence>
<dbReference type="EC" id="2.7.13.3" evidence="2"/>
<feature type="transmembrane region" description="Helical" evidence="6">
    <location>
        <begin position="167"/>
        <end position="188"/>
    </location>
</feature>
<feature type="transmembrane region" description="Helical" evidence="6">
    <location>
        <begin position="261"/>
        <end position="284"/>
    </location>
</feature>
<dbReference type="Pfam" id="PF07695">
    <property type="entry name" value="7TMR-DISM_7TM"/>
    <property type="match status" value="1"/>
</dbReference>
<keyword evidence="6" id="KW-1133">Transmembrane helix</keyword>
<feature type="transmembrane region" description="Helical" evidence="6">
    <location>
        <begin position="290"/>
        <end position="309"/>
    </location>
</feature>
<dbReference type="InterPro" id="IPR050482">
    <property type="entry name" value="Sensor_HK_TwoCompSys"/>
</dbReference>
<evidence type="ECO:0000259" key="7">
    <source>
        <dbReference type="PROSITE" id="PS50109"/>
    </source>
</evidence>
<feature type="transmembrane region" description="Helical" evidence="6">
    <location>
        <begin position="197"/>
        <end position="215"/>
    </location>
</feature>
<evidence type="ECO:0000256" key="5">
    <source>
        <dbReference type="ARBA" id="ARBA00023012"/>
    </source>
</evidence>
<sequence>MKIIYFLSFFLISNFSFSMDKDKLEIDGKYTVDWNSTYTLSTLKTKTFHPLINNKISIGYNNHASIWCVFKIQNTDLKNSVKTWLCFENNHIDSLFFYDGKKIQLLGDRTNFVSPFMKGQCFSIALKPNENKTIQVKLKKEISFFEFSYSFDNEKTLSISSSRKTSFITLFLGSILFLLIFNFILYFITKSKLILKYILYSILTILYITIISNYLKNNLFNEFIYFSELQIYTACFWFISLSYFMMDFLELKKNQPQKHKIIYYCNLLIIVSILSSLVVLYTNLLNLLQFFFYITYSAFLILFSTITLASIANYKINKKNSLYVLFAFIPHFLWGNYFVLKSFSIIKADFHEDWVIYIGLYEVLFFGYVLTKNYIETFRKNNALNLEILAEKEKSIRLISHVQIRERRNIANIIHDNLGSKIAYVLQLLQLKNIAHANTTIQELANDIREISHQILPKSLDEGALLDSLKSQIYILNKGLQDVKIELFTYDFPENINEIWIYDIYLICLEIINNAIKHGESNHITIEFYGYSKNYRFQFTDDGVGFNSQGTPKGFGLENIEKRIHNYNGIFEINSVKNEGTIIQLSIPKKK</sequence>
<evidence type="ECO:0000256" key="2">
    <source>
        <dbReference type="ARBA" id="ARBA00012438"/>
    </source>
</evidence>
<keyword evidence="6" id="KW-0472">Membrane</keyword>
<comment type="caution">
    <text evidence="8">The sequence shown here is derived from an EMBL/GenBank/DDBJ whole genome shotgun (WGS) entry which is preliminary data.</text>
</comment>
<evidence type="ECO:0000256" key="1">
    <source>
        <dbReference type="ARBA" id="ARBA00000085"/>
    </source>
</evidence>
<feature type="transmembrane region" description="Helical" evidence="6">
    <location>
        <begin position="321"/>
        <end position="339"/>
    </location>
</feature>
<dbReference type="PROSITE" id="PS50109">
    <property type="entry name" value="HIS_KIN"/>
    <property type="match status" value="1"/>
</dbReference>
<evidence type="ECO:0000313" key="9">
    <source>
        <dbReference type="Proteomes" id="UP001597051"/>
    </source>
</evidence>
<dbReference type="Gene3D" id="3.30.565.10">
    <property type="entry name" value="Histidine kinase-like ATPase, C-terminal domain"/>
    <property type="match status" value="1"/>
</dbReference>
<proteinExistence type="predicted"/>
<keyword evidence="6" id="KW-0812">Transmembrane</keyword>
<organism evidence="8 9">
    <name type="scientific">Flavobacterium myungsuense</name>
    <dbReference type="NCBI Taxonomy" id="651823"/>
    <lineage>
        <taxon>Bacteria</taxon>
        <taxon>Pseudomonadati</taxon>
        <taxon>Bacteroidota</taxon>
        <taxon>Flavobacteriia</taxon>
        <taxon>Flavobacteriales</taxon>
        <taxon>Flavobacteriaceae</taxon>
        <taxon>Flavobacterium</taxon>
    </lineage>
</organism>
<gene>
    <name evidence="8" type="ORF">ACFQ0S_12305</name>
</gene>
<feature type="transmembrane region" description="Helical" evidence="6">
    <location>
        <begin position="230"/>
        <end position="249"/>
    </location>
</feature>
<name>A0ABW3J492_9FLAO</name>
<dbReference type="InterPro" id="IPR036890">
    <property type="entry name" value="HATPase_C_sf"/>
</dbReference>
<dbReference type="InterPro" id="IPR011622">
    <property type="entry name" value="7TMR_DISM_rcpt_extracell_dom2"/>
</dbReference>
<dbReference type="Pfam" id="PF07696">
    <property type="entry name" value="7TMR-DISMED2"/>
    <property type="match status" value="1"/>
</dbReference>
<dbReference type="Pfam" id="PF02518">
    <property type="entry name" value="HATPase_c"/>
    <property type="match status" value="1"/>
</dbReference>
<dbReference type="PANTHER" id="PTHR24421">
    <property type="entry name" value="NITRATE/NITRITE SENSOR PROTEIN NARX-RELATED"/>
    <property type="match status" value="1"/>
</dbReference>
<feature type="transmembrane region" description="Helical" evidence="6">
    <location>
        <begin position="354"/>
        <end position="371"/>
    </location>
</feature>